<dbReference type="Proteomes" id="UP000885382">
    <property type="component" value="Unassembled WGS sequence"/>
</dbReference>
<gene>
    <name evidence="1" type="ORF">DL968_09225</name>
    <name evidence="3" type="ORF">DNX30_21035</name>
    <name evidence="2" type="ORF">HJQ60_000936</name>
</gene>
<reference evidence="2" key="3">
    <citation type="submission" date="2020-03" db="EMBL/GenBank/DDBJ databases">
        <authorList>
            <consortium name="NCBI Pathogen Detection Project"/>
        </authorList>
    </citation>
    <scope>NUCLEOTIDE SEQUENCE</scope>
    <source>
        <strain evidence="2">AMC_487</strain>
    </source>
</reference>
<protein>
    <submittedName>
        <fullName evidence="3">Uncharacterized protein</fullName>
    </submittedName>
</protein>
<reference evidence="2" key="1">
    <citation type="journal article" date="2018" name="Genome Biol.">
        <title>SKESA: strategic k-mer extension for scrupulous assemblies.</title>
        <authorList>
            <person name="Souvorov A."/>
            <person name="Agarwala R."/>
            <person name="Lipman D.J."/>
        </authorList>
    </citation>
    <scope>NUCLEOTIDE SEQUENCE [LARGE SCALE GENOMIC DNA]</scope>
    <source>
        <strain evidence="2">AMC_487</strain>
    </source>
</reference>
<evidence type="ECO:0000313" key="3">
    <source>
        <dbReference type="EMBL" id="MJL95198.1"/>
    </source>
</evidence>
<evidence type="ECO:0000313" key="2">
    <source>
        <dbReference type="EMBL" id="HAI5331010.1"/>
    </source>
</evidence>
<dbReference type="AlphaFoldDB" id="A0A244BMT4"/>
<organism evidence="3">
    <name type="scientific">Escherichia coli</name>
    <dbReference type="NCBI Taxonomy" id="562"/>
    <lineage>
        <taxon>Bacteria</taxon>
        <taxon>Pseudomonadati</taxon>
        <taxon>Pseudomonadota</taxon>
        <taxon>Gammaproteobacteria</taxon>
        <taxon>Enterobacterales</taxon>
        <taxon>Enterobacteriaceae</taxon>
        <taxon>Escherichia</taxon>
    </lineage>
</organism>
<dbReference type="RefSeq" id="WP_000868571.1">
    <property type="nucleotide sequence ID" value="NZ_BFOM01000047.1"/>
</dbReference>
<dbReference type="EMBL" id="AAVTXU010000027">
    <property type="protein sequence ID" value="EGE1987820.1"/>
    <property type="molecule type" value="Genomic_DNA"/>
</dbReference>
<name>A0A244BMT4_ECOLX</name>
<dbReference type="Proteomes" id="UP000854059">
    <property type="component" value="Unassembled WGS sequence"/>
</dbReference>
<dbReference type="EMBL" id="RTJF01000029">
    <property type="protein sequence ID" value="MJL95198.1"/>
    <property type="molecule type" value="Genomic_DNA"/>
</dbReference>
<dbReference type="Proteomes" id="UP000845800">
    <property type="component" value="Unassembled WGS sequence"/>
</dbReference>
<accession>A0A244BMT4</accession>
<reference evidence="3" key="2">
    <citation type="submission" date="2018-06" db="EMBL/GenBank/DDBJ databases">
        <authorList>
            <person name="Ashton P.M."/>
            <person name="Dallman T."/>
            <person name="Nair S."/>
            <person name="De Pinna E."/>
            <person name="Peters T."/>
            <person name="Grant K."/>
        </authorList>
    </citation>
    <scope>NUCLEOTIDE SEQUENCE [LARGE SCALE GENOMIC DNA]</scope>
    <source>
        <strain evidence="1">412057</strain>
        <strain evidence="3">462023</strain>
    </source>
</reference>
<dbReference type="EMBL" id="DABERK010000004">
    <property type="protein sequence ID" value="HAI5331010.1"/>
    <property type="molecule type" value="Genomic_DNA"/>
</dbReference>
<sequence length="76" mass="8334">MKVSGLKNHIDGNNEITCPRCASNSVFIRDVAMRAHKHDKTVVIDLGCSVCDDNFQLVLSDGPNVSVSGHLTFNEY</sequence>
<evidence type="ECO:0000313" key="1">
    <source>
        <dbReference type="EMBL" id="EGE1987820.1"/>
    </source>
</evidence>
<proteinExistence type="predicted"/>
<comment type="caution">
    <text evidence="3">The sequence shown here is derived from an EMBL/GenBank/DDBJ whole genome shotgun (WGS) entry which is preliminary data.</text>
</comment>